<name>A0A7X6H1V2_9RHOB</name>
<dbReference type="SUPFAM" id="SSF55785">
    <property type="entry name" value="PYP-like sensor domain (PAS domain)"/>
    <property type="match status" value="3"/>
</dbReference>
<keyword evidence="1" id="KW-0472">Membrane</keyword>
<gene>
    <name evidence="3" type="ORF">HCU73_11845</name>
</gene>
<keyword evidence="1" id="KW-1133">Transmembrane helix</keyword>
<protein>
    <submittedName>
        <fullName evidence="3">PAS domain-containing protein</fullName>
    </submittedName>
</protein>
<keyword evidence="1" id="KW-0812">Transmembrane</keyword>
<organism evidence="3 4">
    <name type="scientific">Roseicyclus persicicus</name>
    <dbReference type="NCBI Taxonomy" id="2650661"/>
    <lineage>
        <taxon>Bacteria</taxon>
        <taxon>Pseudomonadati</taxon>
        <taxon>Pseudomonadota</taxon>
        <taxon>Alphaproteobacteria</taxon>
        <taxon>Rhodobacterales</taxon>
        <taxon>Roseobacteraceae</taxon>
        <taxon>Roseicyclus</taxon>
    </lineage>
</organism>
<dbReference type="InterPro" id="IPR000014">
    <property type="entry name" value="PAS"/>
</dbReference>
<keyword evidence="4" id="KW-1185">Reference proteome</keyword>
<feature type="domain" description="PAS" evidence="2">
    <location>
        <begin position="273"/>
        <end position="343"/>
    </location>
</feature>
<accession>A0A7X6H1V2</accession>
<comment type="caution">
    <text evidence="3">The sequence shown here is derived from an EMBL/GenBank/DDBJ whole genome shotgun (WGS) entry which is preliminary data.</text>
</comment>
<dbReference type="AlphaFoldDB" id="A0A7X6H1V2"/>
<dbReference type="EMBL" id="JAAZQQ010000003">
    <property type="protein sequence ID" value="NKX45281.1"/>
    <property type="molecule type" value="Genomic_DNA"/>
</dbReference>
<dbReference type="SMART" id="SM00091">
    <property type="entry name" value="PAS"/>
    <property type="match status" value="3"/>
</dbReference>
<evidence type="ECO:0000259" key="2">
    <source>
        <dbReference type="SMART" id="SM00091"/>
    </source>
</evidence>
<sequence length="538" mass="57243">MPDLYTVVFFAGVSLFSAALGLALSARLETRAGRRRGAGPVFADAPRRYEFREGYLLSPVDPNDAFLPDGTDRSAAFEALIEALRPLNPDLAPRMAALARRGEPFLLSGSFGQDALTLAGRAEGDRLIVTVGPSASATGREVVDGAALAALRAEAEDLRAALDAAPAAMWRQGPDGRILWANAPYFALVDRLGGAGGRGVAWPPPPLFAGQVDPLPDAGTLRRCTLSSPAAGADAALSFEVAGLRQPGGDALCTALPADRLVAAETALRSFVQTLSKTFAQLPIGLAVFDRRRELMLFNPALVALSTLPPDFLSSRPTLVAFLDALRDRQRAPEPRNYRAWRDEIARLERGAEDGTYQELWSLPSGQSFRVIGRPHPDGALAIMFEDITPEMTLTRRFRGDLDLYRAALDALPEAVAVVSDEGRLVFANAACAALWDLPAAGTGDAPPLAALIADWEARCRPTGLWDALRRAAAGTARRAGWSGEVCLNAGRRLSATVTPLPGGALSLVLRAPDEAGLPAVAFAEPQARFRSRRATED</sequence>
<evidence type="ECO:0000313" key="3">
    <source>
        <dbReference type="EMBL" id="NKX45281.1"/>
    </source>
</evidence>
<evidence type="ECO:0000256" key="1">
    <source>
        <dbReference type="SAM" id="Phobius"/>
    </source>
</evidence>
<dbReference type="InterPro" id="IPR035965">
    <property type="entry name" value="PAS-like_dom_sf"/>
</dbReference>
<dbReference type="Proteomes" id="UP000526408">
    <property type="component" value="Unassembled WGS sequence"/>
</dbReference>
<dbReference type="Pfam" id="PF12860">
    <property type="entry name" value="PAS_7"/>
    <property type="match status" value="1"/>
</dbReference>
<dbReference type="Gene3D" id="3.30.450.20">
    <property type="entry name" value="PAS domain"/>
    <property type="match status" value="1"/>
</dbReference>
<feature type="domain" description="PAS" evidence="2">
    <location>
        <begin position="403"/>
        <end position="470"/>
    </location>
</feature>
<dbReference type="Pfam" id="PF13188">
    <property type="entry name" value="PAS_8"/>
    <property type="match status" value="2"/>
</dbReference>
<dbReference type="RefSeq" id="WP_168623658.1">
    <property type="nucleotide sequence ID" value="NZ_JAAZQQ010000003.1"/>
</dbReference>
<evidence type="ECO:0000313" key="4">
    <source>
        <dbReference type="Proteomes" id="UP000526408"/>
    </source>
</evidence>
<reference evidence="3 4" key="1">
    <citation type="submission" date="2020-04" db="EMBL/GenBank/DDBJ databases">
        <authorList>
            <person name="Yoon J."/>
        </authorList>
    </citation>
    <scope>NUCLEOTIDE SEQUENCE [LARGE SCALE GENOMIC DNA]</scope>
    <source>
        <strain evidence="3 4">KMU-115</strain>
    </source>
</reference>
<proteinExistence type="predicted"/>
<feature type="domain" description="PAS" evidence="2">
    <location>
        <begin position="156"/>
        <end position="217"/>
    </location>
</feature>
<feature type="transmembrane region" description="Helical" evidence="1">
    <location>
        <begin position="6"/>
        <end position="26"/>
    </location>
</feature>